<dbReference type="Pfam" id="PF00196">
    <property type="entry name" value="GerE"/>
    <property type="match status" value="1"/>
</dbReference>
<name>A0ABW6HQQ2_9FLAO</name>
<evidence type="ECO:0000259" key="2">
    <source>
        <dbReference type="SMART" id="SM00421"/>
    </source>
</evidence>
<evidence type="ECO:0000313" key="4">
    <source>
        <dbReference type="Proteomes" id="UP001600039"/>
    </source>
</evidence>
<dbReference type="SUPFAM" id="SSF46894">
    <property type="entry name" value="C-terminal effector domain of the bipartite response regulators"/>
    <property type="match status" value="1"/>
</dbReference>
<reference evidence="3 4" key="1">
    <citation type="submission" date="2024-06" db="EMBL/GenBank/DDBJ databases">
        <title>Flavobacterium spp. isolated from glacier.</title>
        <authorList>
            <person name="Han D."/>
        </authorList>
    </citation>
    <scope>NUCLEOTIDE SEQUENCE [LARGE SCALE GENOMIC DNA]</scope>
    <source>
        <strain evidence="3 4">LB3P45</strain>
    </source>
</reference>
<feature type="domain" description="HTH luxR-type" evidence="2">
    <location>
        <begin position="894"/>
        <end position="951"/>
    </location>
</feature>
<dbReference type="InterPro" id="IPR036388">
    <property type="entry name" value="WH-like_DNA-bd_sf"/>
</dbReference>
<dbReference type="Gene3D" id="2.130.10.10">
    <property type="entry name" value="YVTN repeat-like/Quinoprotein amine dehydrogenase"/>
    <property type="match status" value="2"/>
</dbReference>
<sequence length="954" mass="110952">MRFTKFHFLILLITTTICSQVKNIGLPDIRNYKRSDYKGGTQNWDIDQDKNGNLYFANNSGLFQFDGSSWRKYNIPNSAAVRCVKIDNSGKIFVGGYNEFGYFKSNSKGKLVYFSLSKMINKSNLKLMDFIWKIHIHNDEVIFLSFERTYIFKNKKIKILESPKRFQFSFQVKNHLYIQDISLGILEYKNGKLFQLKNTTILNNTEIWGIFPLPENKLLIATLNKGLYIYDNEKMIPWDTEANVFIRKNSSLGGVVIRDKFIVLNSVLEGIIVCDLNGKIIQHINRTKGLQNNTVLTSFVDSKNNLWLGLDNGISFVNENSPFTYFGFSYNLSTVYGTALHKGNLYVATNQGVFYHSWNNSTKEDTFKLVEGTTGQAWNIQVIDDQLFCSHNTGALLISGAKTIKTLDNIGYWEFKQMSNYPNYLIGSNYNGFSIFEKTANGWKFKNRIEGFSKSSGSFELEGKNIWIKKDNIAYRMTLSNDLKRFESIKTYQNLSKTAKGIGNIQQLENKIYFQTNNHFYRYSYDQNHFFEDKNISNLFAKIPKINSFTQDTNGNIWYIFGESLGVLMKTKMDNYKNIVAPFSKLTGNIVPNNLSINTTGPNDTFIGLTDGLAHYDSNLLNNYDAKPKANIRGFSFPGDTIIFANGQKALENYTIPYSSNHVKFNFSSPSYENLENLEFSYQLKGFDNQWSNWSASSTKEYTNLREGDYIMKLKARTNYGKQSEQTILNFSISPPWYRYLLAYFFYILFIVACIIFIRKRIKMKIRKNKYYETVEQRRLYLEKESKIRQEQYDLEKEIEKLKNDKLQIKILAKDKELVNNSLQVVKKNKILNGIIYKLKDINVESFDESTKFQFTKLNRSITKEVNADKSWKDLEKHIKNVHFDFLKRLKEKYPTISPRELDLSTYLLMNMSTKEIAEIMNISSGGVELARYRLRKKLELHKKENLTGFLMSI</sequence>
<keyword evidence="1" id="KW-1133">Transmembrane helix</keyword>
<dbReference type="InterPro" id="IPR000792">
    <property type="entry name" value="Tscrpt_reg_LuxR_C"/>
</dbReference>
<evidence type="ECO:0000256" key="1">
    <source>
        <dbReference type="SAM" id="Phobius"/>
    </source>
</evidence>
<dbReference type="RefSeq" id="WP_379859119.1">
    <property type="nucleotide sequence ID" value="NZ_JBHZQA010000016.1"/>
</dbReference>
<comment type="caution">
    <text evidence="3">The sequence shown here is derived from an EMBL/GenBank/DDBJ whole genome shotgun (WGS) entry which is preliminary data.</text>
</comment>
<protein>
    <submittedName>
        <fullName evidence="3">Triple tyrosine motif-containing protein</fullName>
    </submittedName>
</protein>
<dbReference type="SUPFAM" id="SSF63829">
    <property type="entry name" value="Calcium-dependent phosphotriesterase"/>
    <property type="match status" value="1"/>
</dbReference>
<dbReference type="InterPro" id="IPR016032">
    <property type="entry name" value="Sig_transdc_resp-reg_C-effctor"/>
</dbReference>
<dbReference type="InterPro" id="IPR011123">
    <property type="entry name" value="Y_Y_Y"/>
</dbReference>
<organism evidence="3 4">
    <name type="scientific">Flavobacterium fructosi</name>
    <dbReference type="NCBI Taxonomy" id="3230416"/>
    <lineage>
        <taxon>Bacteria</taxon>
        <taxon>Pseudomonadati</taxon>
        <taxon>Bacteroidota</taxon>
        <taxon>Flavobacteriia</taxon>
        <taxon>Flavobacteriales</taxon>
        <taxon>Flavobacteriaceae</taxon>
        <taxon>Flavobacterium</taxon>
    </lineage>
</organism>
<dbReference type="EMBL" id="JBHZQA010000016">
    <property type="protein sequence ID" value="MFE3849376.1"/>
    <property type="molecule type" value="Genomic_DNA"/>
</dbReference>
<evidence type="ECO:0000313" key="3">
    <source>
        <dbReference type="EMBL" id="MFE3849376.1"/>
    </source>
</evidence>
<dbReference type="SUPFAM" id="SSF101898">
    <property type="entry name" value="NHL repeat"/>
    <property type="match status" value="1"/>
</dbReference>
<dbReference type="Gene3D" id="1.10.10.10">
    <property type="entry name" value="Winged helix-like DNA-binding domain superfamily/Winged helix DNA-binding domain"/>
    <property type="match status" value="1"/>
</dbReference>
<dbReference type="InterPro" id="IPR015943">
    <property type="entry name" value="WD40/YVTN_repeat-like_dom_sf"/>
</dbReference>
<keyword evidence="1" id="KW-0812">Transmembrane</keyword>
<keyword evidence="4" id="KW-1185">Reference proteome</keyword>
<dbReference type="Pfam" id="PF07495">
    <property type="entry name" value="Y_Y_Y"/>
    <property type="match status" value="1"/>
</dbReference>
<feature type="transmembrane region" description="Helical" evidence="1">
    <location>
        <begin position="737"/>
        <end position="758"/>
    </location>
</feature>
<dbReference type="SMART" id="SM00421">
    <property type="entry name" value="HTH_LUXR"/>
    <property type="match status" value="1"/>
</dbReference>
<dbReference type="Gene3D" id="2.60.40.10">
    <property type="entry name" value="Immunoglobulins"/>
    <property type="match status" value="1"/>
</dbReference>
<dbReference type="Proteomes" id="UP001600039">
    <property type="component" value="Unassembled WGS sequence"/>
</dbReference>
<dbReference type="InterPro" id="IPR013783">
    <property type="entry name" value="Ig-like_fold"/>
</dbReference>
<proteinExistence type="predicted"/>
<keyword evidence="1" id="KW-0472">Membrane</keyword>
<gene>
    <name evidence="3" type="ORF">ACFX5D_15545</name>
</gene>
<accession>A0ABW6HQQ2</accession>